<comment type="caution">
    <text evidence="2">The sequence shown here is derived from an EMBL/GenBank/DDBJ whole genome shotgun (WGS) entry which is preliminary data.</text>
</comment>
<dbReference type="EMBL" id="SRXV01000002">
    <property type="protein sequence ID" value="TGY93219.1"/>
    <property type="molecule type" value="Genomic_DNA"/>
</dbReference>
<dbReference type="PANTHER" id="PTHR42850">
    <property type="entry name" value="METALLOPHOSPHOESTERASE"/>
    <property type="match status" value="1"/>
</dbReference>
<dbReference type="SUPFAM" id="SSF56300">
    <property type="entry name" value="Metallo-dependent phosphatases"/>
    <property type="match status" value="1"/>
</dbReference>
<dbReference type="GO" id="GO:0016791">
    <property type="term" value="F:phosphatase activity"/>
    <property type="evidence" value="ECO:0007669"/>
    <property type="project" value="TreeGrafter"/>
</dbReference>
<protein>
    <submittedName>
        <fullName evidence="2">Serine/threonine protein phosphatase</fullName>
    </submittedName>
</protein>
<dbReference type="GO" id="GO:0005737">
    <property type="term" value="C:cytoplasm"/>
    <property type="evidence" value="ECO:0007669"/>
    <property type="project" value="TreeGrafter"/>
</dbReference>
<dbReference type="Pfam" id="PF00149">
    <property type="entry name" value="Metallophos"/>
    <property type="match status" value="1"/>
</dbReference>
<reference evidence="2 3" key="1">
    <citation type="journal article" date="2013" name="Int. J. Syst. Evol. Microbiol.">
        <title>Marinicauda pacifica gen. nov., sp. nov., a prosthecate alphaproteobacterium of the family Hyphomonadaceae isolated from deep seawater.</title>
        <authorList>
            <person name="Zhang X.Y."/>
            <person name="Li G.W."/>
            <person name="Wang C.S."/>
            <person name="Zhang Y.J."/>
            <person name="Xu X.W."/>
            <person name="Li H."/>
            <person name="Liu A."/>
            <person name="Liu C."/>
            <person name="Xie B.B."/>
            <person name="Qin Q.L."/>
            <person name="Xu Z."/>
            <person name="Chen X.L."/>
            <person name="Zhou B.C."/>
            <person name="Zhang Y.Z."/>
        </authorList>
    </citation>
    <scope>NUCLEOTIDE SEQUENCE [LARGE SCALE GENOMIC DNA]</scope>
    <source>
        <strain evidence="2 3">P-1 km-3</strain>
    </source>
</reference>
<name>A0A4V3RZ79_9PROT</name>
<dbReference type="CDD" id="cd00144">
    <property type="entry name" value="MPP_PPP_family"/>
    <property type="match status" value="1"/>
</dbReference>
<keyword evidence="3" id="KW-1185">Reference proteome</keyword>
<dbReference type="GO" id="GO:0110154">
    <property type="term" value="P:RNA decapping"/>
    <property type="evidence" value="ECO:0007669"/>
    <property type="project" value="TreeGrafter"/>
</dbReference>
<evidence type="ECO:0000313" key="2">
    <source>
        <dbReference type="EMBL" id="TGY93219.1"/>
    </source>
</evidence>
<gene>
    <name evidence="2" type="ORF">E5162_09180</name>
</gene>
<dbReference type="AlphaFoldDB" id="A0A4V3RZ79"/>
<dbReference type="GO" id="GO:0008803">
    <property type="term" value="F:bis(5'-nucleosyl)-tetraphosphatase (symmetrical) activity"/>
    <property type="evidence" value="ECO:0007669"/>
    <property type="project" value="TreeGrafter"/>
</dbReference>
<sequence>MFAKIIKALRNDVVRPAAPENLIYAVGDIHGRRDLLERLLGQIEDDAAGRDAEIIFLGDYIDRGRESRAVVDRLLAFRGHATLSARFLKGNHEATLLDFLDDPQVGASWAQFGGLETLVSYGVSLPALTDGTRWDSIQERFTSLLPADHLAFYTSLELSIERGCYLFVHAGVDPDLALSGQGEAEYLWIRDAFLNDNRKLERIIVHGHTPEDTPVNDGRRIGLDTGAYATHRLTAARLDHGTVRFLST</sequence>
<dbReference type="RefSeq" id="WP_135944937.1">
    <property type="nucleotide sequence ID" value="NZ_BMEI01000002.1"/>
</dbReference>
<evidence type="ECO:0000313" key="3">
    <source>
        <dbReference type="Proteomes" id="UP000305451"/>
    </source>
</evidence>
<dbReference type="InterPro" id="IPR029052">
    <property type="entry name" value="Metallo-depent_PP-like"/>
</dbReference>
<dbReference type="InterPro" id="IPR004843">
    <property type="entry name" value="Calcineurin-like_PHP"/>
</dbReference>
<organism evidence="2 3">
    <name type="scientific">Marinicauda pacifica</name>
    <dbReference type="NCBI Taxonomy" id="1133559"/>
    <lineage>
        <taxon>Bacteria</taxon>
        <taxon>Pseudomonadati</taxon>
        <taxon>Pseudomonadota</taxon>
        <taxon>Alphaproteobacteria</taxon>
        <taxon>Maricaulales</taxon>
        <taxon>Maricaulaceae</taxon>
        <taxon>Marinicauda</taxon>
    </lineage>
</organism>
<dbReference type="Gene3D" id="3.60.21.10">
    <property type="match status" value="1"/>
</dbReference>
<dbReference type="Proteomes" id="UP000305451">
    <property type="component" value="Unassembled WGS sequence"/>
</dbReference>
<accession>A0A4V3RZ79</accession>
<feature type="domain" description="Calcineurin-like phosphoesterase" evidence="1">
    <location>
        <begin position="23"/>
        <end position="229"/>
    </location>
</feature>
<evidence type="ECO:0000259" key="1">
    <source>
        <dbReference type="Pfam" id="PF00149"/>
    </source>
</evidence>
<dbReference type="OrthoDB" id="9807890at2"/>
<proteinExistence type="predicted"/>
<dbReference type="InterPro" id="IPR050126">
    <property type="entry name" value="Ap4A_hydrolase"/>
</dbReference>
<dbReference type="PANTHER" id="PTHR42850:SF4">
    <property type="entry name" value="ZINC-DEPENDENT ENDOPOLYPHOSPHATASE"/>
    <property type="match status" value="1"/>
</dbReference>